<sequence>MPEIQEVRPPLLSDINPNTLGEEVTLDKQLEDNQKKDNYQNRKRISGAITWLVVTVIYGIPIIAIIIGLGLVWLGQIDTVLEGFKYIAAFLIGSIISPHLKNLMSINWTKEV</sequence>
<organism evidence="2 3">
    <name type="scientific">candidate division WWE3 bacterium CG_4_9_14_0_2_um_filter_35_11</name>
    <dbReference type="NCBI Taxonomy" id="1975077"/>
    <lineage>
        <taxon>Bacteria</taxon>
        <taxon>Katanobacteria</taxon>
    </lineage>
</organism>
<evidence type="ECO:0000313" key="3">
    <source>
        <dbReference type="Proteomes" id="UP000229756"/>
    </source>
</evidence>
<keyword evidence="1" id="KW-0472">Membrane</keyword>
<dbReference type="Proteomes" id="UP000229756">
    <property type="component" value="Unassembled WGS sequence"/>
</dbReference>
<feature type="transmembrane region" description="Helical" evidence="1">
    <location>
        <begin position="49"/>
        <end position="74"/>
    </location>
</feature>
<evidence type="ECO:0000256" key="1">
    <source>
        <dbReference type="SAM" id="Phobius"/>
    </source>
</evidence>
<proteinExistence type="predicted"/>
<reference evidence="3" key="1">
    <citation type="submission" date="2017-09" db="EMBL/GenBank/DDBJ databases">
        <title>Depth-based differentiation of microbial function through sediment-hosted aquifers and enrichment of novel symbionts in the deep terrestrial subsurface.</title>
        <authorList>
            <person name="Probst A.J."/>
            <person name="Ladd B."/>
            <person name="Jarett J.K."/>
            <person name="Geller-Mcgrath D.E."/>
            <person name="Sieber C.M.K."/>
            <person name="Emerson J.B."/>
            <person name="Anantharaman K."/>
            <person name="Thomas B.C."/>
            <person name="Malmstrom R."/>
            <person name="Stieglmeier M."/>
            <person name="Klingl A."/>
            <person name="Woyke T."/>
            <person name="Ryan C.M."/>
            <person name="Banfield J.F."/>
        </authorList>
    </citation>
    <scope>NUCLEOTIDE SEQUENCE [LARGE SCALE GENOMIC DNA]</scope>
</reference>
<dbReference type="EMBL" id="PFSJ01000006">
    <property type="protein sequence ID" value="PJC23938.1"/>
    <property type="molecule type" value="Genomic_DNA"/>
</dbReference>
<keyword evidence="1" id="KW-0812">Transmembrane</keyword>
<evidence type="ECO:0000313" key="2">
    <source>
        <dbReference type="EMBL" id="PJC23938.1"/>
    </source>
</evidence>
<feature type="transmembrane region" description="Helical" evidence="1">
    <location>
        <begin position="86"/>
        <end position="104"/>
    </location>
</feature>
<name>A0A2M8EMI8_UNCKA</name>
<accession>A0A2M8EMI8</accession>
<protein>
    <submittedName>
        <fullName evidence="2">Uncharacterized protein</fullName>
    </submittedName>
</protein>
<keyword evidence="1" id="KW-1133">Transmembrane helix</keyword>
<dbReference type="AlphaFoldDB" id="A0A2M8EMI8"/>
<comment type="caution">
    <text evidence="2">The sequence shown here is derived from an EMBL/GenBank/DDBJ whole genome shotgun (WGS) entry which is preliminary data.</text>
</comment>
<gene>
    <name evidence="2" type="ORF">CO058_00805</name>
</gene>